<dbReference type="SUPFAM" id="SSF48264">
    <property type="entry name" value="Cytochrome P450"/>
    <property type="match status" value="1"/>
</dbReference>
<evidence type="ECO:0000256" key="3">
    <source>
        <dbReference type="ARBA" id="ARBA00022723"/>
    </source>
</evidence>
<organism evidence="9 10">
    <name type="scientific">Chaetomium globosum (strain ATCC 6205 / CBS 148.51 / DSM 1962 / NBRC 6347 / NRRL 1970)</name>
    <name type="common">Soil fungus</name>
    <dbReference type="NCBI Taxonomy" id="306901"/>
    <lineage>
        <taxon>Eukaryota</taxon>
        <taxon>Fungi</taxon>
        <taxon>Dikarya</taxon>
        <taxon>Ascomycota</taxon>
        <taxon>Pezizomycotina</taxon>
        <taxon>Sordariomycetes</taxon>
        <taxon>Sordariomycetidae</taxon>
        <taxon>Sordariales</taxon>
        <taxon>Chaetomiaceae</taxon>
        <taxon>Chaetomium</taxon>
    </lineage>
</organism>
<name>Q2GMT7_CHAGB</name>
<keyword evidence="8" id="KW-0472">Membrane</keyword>
<dbReference type="Pfam" id="PF00067">
    <property type="entry name" value="p450"/>
    <property type="match status" value="1"/>
</dbReference>
<dbReference type="STRING" id="306901.Q2GMT7"/>
<dbReference type="OMA" id="RNEEWLH"/>
<keyword evidence="3 7" id="KW-0479">Metal-binding</keyword>
<dbReference type="HOGENOM" id="CLU_022195_0_1_1"/>
<keyword evidence="7" id="KW-0349">Heme</keyword>
<keyword evidence="6" id="KW-0503">Monooxygenase</keyword>
<evidence type="ECO:0000256" key="7">
    <source>
        <dbReference type="PIRSR" id="PIRSR602403-1"/>
    </source>
</evidence>
<dbReference type="RefSeq" id="XP_001228644.1">
    <property type="nucleotide sequence ID" value="XM_001228643.1"/>
</dbReference>
<protein>
    <recommendedName>
        <fullName evidence="11">Cytochrome P450</fullName>
    </recommendedName>
</protein>
<dbReference type="AlphaFoldDB" id="Q2GMT7"/>
<dbReference type="CDD" id="cd11041">
    <property type="entry name" value="CYP503A1-like"/>
    <property type="match status" value="1"/>
</dbReference>
<proteinExistence type="inferred from homology"/>
<evidence type="ECO:0000313" key="9">
    <source>
        <dbReference type="EMBL" id="EAQ84313.1"/>
    </source>
</evidence>
<evidence type="ECO:0000256" key="8">
    <source>
        <dbReference type="SAM" id="Phobius"/>
    </source>
</evidence>
<gene>
    <name evidence="9" type="ORF">CHGG_10717</name>
</gene>
<dbReference type="Proteomes" id="UP000001056">
    <property type="component" value="Unassembled WGS sequence"/>
</dbReference>
<dbReference type="InParanoid" id="Q2GMT7"/>
<dbReference type="GO" id="GO:0004497">
    <property type="term" value="F:monooxygenase activity"/>
    <property type="evidence" value="ECO:0007669"/>
    <property type="project" value="UniProtKB-KW"/>
</dbReference>
<comment type="similarity">
    <text evidence="2">Belongs to the cytochrome P450 family.</text>
</comment>
<evidence type="ECO:0008006" key="11">
    <source>
        <dbReference type="Google" id="ProtNLM"/>
    </source>
</evidence>
<dbReference type="GO" id="GO:0005506">
    <property type="term" value="F:iron ion binding"/>
    <property type="evidence" value="ECO:0007669"/>
    <property type="project" value="InterPro"/>
</dbReference>
<dbReference type="eggNOG" id="KOG0156">
    <property type="taxonomic scope" value="Eukaryota"/>
</dbReference>
<dbReference type="Gene3D" id="1.10.630.10">
    <property type="entry name" value="Cytochrome P450"/>
    <property type="match status" value="1"/>
</dbReference>
<evidence type="ECO:0000256" key="6">
    <source>
        <dbReference type="ARBA" id="ARBA00023033"/>
    </source>
</evidence>
<feature type="transmembrane region" description="Helical" evidence="8">
    <location>
        <begin position="15"/>
        <end position="33"/>
    </location>
</feature>
<keyword evidence="10" id="KW-1185">Reference proteome</keyword>
<keyword evidence="8" id="KW-0812">Transmembrane</keyword>
<dbReference type="PANTHER" id="PTHR46206:SF7">
    <property type="entry name" value="P450, PUTATIVE (EUROFUNG)-RELATED"/>
    <property type="match status" value="1"/>
</dbReference>
<dbReference type="GeneID" id="4397070"/>
<dbReference type="VEuPathDB" id="FungiDB:CHGG_10717"/>
<dbReference type="PANTHER" id="PTHR46206">
    <property type="entry name" value="CYTOCHROME P450"/>
    <property type="match status" value="1"/>
</dbReference>
<keyword evidence="5 7" id="KW-0408">Iron</keyword>
<accession>Q2GMT7</accession>
<dbReference type="GO" id="GO:0016705">
    <property type="term" value="F:oxidoreductase activity, acting on paired donors, with incorporation or reduction of molecular oxygen"/>
    <property type="evidence" value="ECO:0007669"/>
    <property type="project" value="InterPro"/>
</dbReference>
<reference evidence="10" key="1">
    <citation type="journal article" date="2015" name="Genome Announc.">
        <title>Draft genome sequence of the cellulolytic fungus Chaetomium globosum.</title>
        <authorList>
            <person name="Cuomo C.A."/>
            <person name="Untereiner W.A."/>
            <person name="Ma L.-J."/>
            <person name="Grabherr M."/>
            <person name="Birren B.W."/>
        </authorList>
    </citation>
    <scope>NUCLEOTIDE SEQUENCE [LARGE SCALE GENOMIC DNA]</scope>
    <source>
        <strain evidence="10">ATCC 6205 / CBS 148.51 / DSM 1962 / NBRC 6347 / NRRL 1970</strain>
    </source>
</reference>
<dbReference type="InterPro" id="IPR001128">
    <property type="entry name" value="Cyt_P450"/>
</dbReference>
<keyword evidence="8" id="KW-1133">Transmembrane helix</keyword>
<evidence type="ECO:0000256" key="2">
    <source>
        <dbReference type="ARBA" id="ARBA00010617"/>
    </source>
</evidence>
<keyword evidence="4" id="KW-0560">Oxidoreductase</keyword>
<sequence length="529" mass="60110">MLVNTTVTFLIRPEILSLAAVLGVIYFMLPWAINYVQLRRLKTPTVDVPVINLHRKDFDGAAEHYLYHFKEILEQGYDRFKGLYNKGAFQVWGIDGYIVIVSPEYLEELNALGTDTLDFHSASQKRIIGDYEWLRIADELEAHTILTDLTRNIGNLLPNIHKEIEHALSTEWPSCPKWTPVKVWPSMFRTMALVISLMIVGPELSRDEHWLNTMISFVEDVFVGGWQLKKYSLFMRPIVARGLVPGIRRVWQHQENARRLIVPMISRRRAEKARAETAGEKYVKPQDMVYWLSEGAAKTLPPRSDANVAELCLMMNFAALHAATVTLTNIMFDLAARPEYIAPLRDEYSTAKAKYGGFTEKQAILVNSLSRLDSFMKESQRMNPGTLTTFSRLVRRDVQLSSGLVLPAGTHILAPAAMISLDGNVYKDPLQFQGFRFHDQRTADEDSMYAKQFTTTSPQQMHFGYGRQACPGRFFASAVIKCITMHILETFDLKLVDHEAGRPKNALKGAMNMPSETAEIMMVRRGSGK</sequence>
<dbReference type="OrthoDB" id="1844152at2759"/>
<feature type="binding site" description="axial binding residue" evidence="7">
    <location>
        <position position="470"/>
    </location>
    <ligand>
        <name>heme</name>
        <dbReference type="ChEBI" id="CHEBI:30413"/>
    </ligand>
    <ligandPart>
        <name>Fe</name>
        <dbReference type="ChEBI" id="CHEBI:18248"/>
    </ligandPart>
</feature>
<comment type="cofactor">
    <cofactor evidence="1 7">
        <name>heme</name>
        <dbReference type="ChEBI" id="CHEBI:30413"/>
    </cofactor>
</comment>
<dbReference type="GO" id="GO:0020037">
    <property type="term" value="F:heme binding"/>
    <property type="evidence" value="ECO:0007669"/>
    <property type="project" value="InterPro"/>
</dbReference>
<evidence type="ECO:0000313" key="10">
    <source>
        <dbReference type="Proteomes" id="UP000001056"/>
    </source>
</evidence>
<evidence type="ECO:0000256" key="5">
    <source>
        <dbReference type="ARBA" id="ARBA00023004"/>
    </source>
</evidence>
<dbReference type="PRINTS" id="PR00465">
    <property type="entry name" value="EP450IV"/>
</dbReference>
<evidence type="ECO:0000256" key="1">
    <source>
        <dbReference type="ARBA" id="ARBA00001971"/>
    </source>
</evidence>
<dbReference type="InterPro" id="IPR002403">
    <property type="entry name" value="Cyt_P450_E_grp-IV"/>
</dbReference>
<dbReference type="EMBL" id="CH408035">
    <property type="protein sequence ID" value="EAQ84313.1"/>
    <property type="molecule type" value="Genomic_DNA"/>
</dbReference>
<dbReference type="InterPro" id="IPR036396">
    <property type="entry name" value="Cyt_P450_sf"/>
</dbReference>
<evidence type="ECO:0000256" key="4">
    <source>
        <dbReference type="ARBA" id="ARBA00023002"/>
    </source>
</evidence>